<feature type="region of interest" description="Disordered" evidence="1">
    <location>
        <begin position="108"/>
        <end position="128"/>
    </location>
</feature>
<dbReference type="EMBL" id="DS028097">
    <property type="protein sequence ID" value="KMP07655.1"/>
    <property type="molecule type" value="Genomic_DNA"/>
</dbReference>
<feature type="region of interest" description="Disordered" evidence="1">
    <location>
        <begin position="1"/>
        <end position="65"/>
    </location>
</feature>
<evidence type="ECO:0000313" key="3">
    <source>
        <dbReference type="Proteomes" id="UP000054565"/>
    </source>
</evidence>
<protein>
    <submittedName>
        <fullName evidence="2">Uncharacterized protein</fullName>
    </submittedName>
</protein>
<evidence type="ECO:0000313" key="2">
    <source>
        <dbReference type="EMBL" id="KMP07655.1"/>
    </source>
</evidence>
<proteinExistence type="predicted"/>
<reference evidence="3" key="1">
    <citation type="journal article" date="2010" name="Genome Res.">
        <title>Population genomic sequencing of Coccidioides fungi reveals recent hybridization and transposon control.</title>
        <authorList>
            <person name="Neafsey D.E."/>
            <person name="Barker B.M."/>
            <person name="Sharpton T.J."/>
            <person name="Stajich J.E."/>
            <person name="Park D.J."/>
            <person name="Whiston E."/>
            <person name="Hung C.-Y."/>
            <person name="McMahan C."/>
            <person name="White J."/>
            <person name="Sykes S."/>
            <person name="Heiman D."/>
            <person name="Young S."/>
            <person name="Zeng Q."/>
            <person name="Abouelleil A."/>
            <person name="Aftuck L."/>
            <person name="Bessette D."/>
            <person name="Brown A."/>
            <person name="FitzGerald M."/>
            <person name="Lui A."/>
            <person name="Macdonald J.P."/>
            <person name="Priest M."/>
            <person name="Orbach M.J."/>
            <person name="Galgiani J.N."/>
            <person name="Kirkland T.N."/>
            <person name="Cole G.T."/>
            <person name="Birren B.W."/>
            <person name="Henn M.R."/>
            <person name="Taylor J.W."/>
            <person name="Rounsley S.D."/>
        </authorList>
    </citation>
    <scope>NUCLEOTIDE SEQUENCE [LARGE SCALE GENOMIC DNA]</scope>
    <source>
        <strain evidence="3">RMSCC 2394</strain>
    </source>
</reference>
<dbReference type="AlphaFoldDB" id="A0A0J6YJ47"/>
<dbReference type="Proteomes" id="UP000054565">
    <property type="component" value="Unassembled WGS sequence"/>
</dbReference>
<evidence type="ECO:0000256" key="1">
    <source>
        <dbReference type="SAM" id="MobiDB-lite"/>
    </source>
</evidence>
<name>A0A0J6YJ47_COCIT</name>
<organism evidence="2 3">
    <name type="scientific">Coccidioides immitis RMSCC 2394</name>
    <dbReference type="NCBI Taxonomy" id="404692"/>
    <lineage>
        <taxon>Eukaryota</taxon>
        <taxon>Fungi</taxon>
        <taxon>Dikarya</taxon>
        <taxon>Ascomycota</taxon>
        <taxon>Pezizomycotina</taxon>
        <taxon>Eurotiomycetes</taxon>
        <taxon>Eurotiomycetidae</taxon>
        <taxon>Onygenales</taxon>
        <taxon>Onygenaceae</taxon>
        <taxon>Coccidioides</taxon>
    </lineage>
</organism>
<gene>
    <name evidence="2" type="ORF">CIRG_07336</name>
</gene>
<feature type="compositionally biased region" description="Acidic residues" evidence="1">
    <location>
        <begin position="1"/>
        <end position="17"/>
    </location>
</feature>
<accession>A0A0J6YJ47</accession>
<feature type="compositionally biased region" description="Basic and acidic residues" evidence="1">
    <location>
        <begin position="18"/>
        <end position="30"/>
    </location>
</feature>
<feature type="compositionally biased region" description="Basic residues" evidence="1">
    <location>
        <begin position="43"/>
        <end position="53"/>
    </location>
</feature>
<sequence length="128" mass="15178">MLKREEEEEREREEEEEERRKKAELKDGEKALMIGAKPDVASRRRTGRYKKRAPPAIQPMTNRELRPCIGISSGRVASKPPFLEKLGWYDRGAEFRRHQLLRRRLQRPRRTVEQECETETSKGSLDFI</sequence>